<proteinExistence type="predicted"/>
<accession>A0ABP9TLM4</accession>
<evidence type="ECO:0000313" key="8">
    <source>
        <dbReference type="Proteomes" id="UP001501257"/>
    </source>
</evidence>
<keyword evidence="2 4" id="KW-0238">DNA-binding</keyword>
<dbReference type="Gene3D" id="1.10.150.130">
    <property type="match status" value="1"/>
</dbReference>
<name>A0ABP9TLM4_9MICC</name>
<dbReference type="Pfam" id="PF02899">
    <property type="entry name" value="Phage_int_SAM_1"/>
    <property type="match status" value="1"/>
</dbReference>
<dbReference type="InterPro" id="IPR013762">
    <property type="entry name" value="Integrase-like_cat_sf"/>
</dbReference>
<dbReference type="PROSITE" id="PS51900">
    <property type="entry name" value="CB"/>
    <property type="match status" value="1"/>
</dbReference>
<protein>
    <submittedName>
        <fullName evidence="7">Tyrosine-type recombinase/integrase</fullName>
    </submittedName>
</protein>
<evidence type="ECO:0000259" key="6">
    <source>
        <dbReference type="PROSITE" id="PS51900"/>
    </source>
</evidence>
<keyword evidence="3" id="KW-0233">DNA recombination</keyword>
<dbReference type="InterPro" id="IPR050090">
    <property type="entry name" value="Tyrosine_recombinase_XerCD"/>
</dbReference>
<sequence length="346" mass="39167">MKRDTKTDSPNFWGFARNYLHEYMPQVRNLSPKTIEAYRISLECFVGYLVDEQSLERKDIGFEHFERKFLKAWLIWMRETKHYQPKTVGLRLTAVKAFLRYASQEDLRLVALHESAKVLKVPAAAKKPIEYLQENETVAILAAFTGSTPKSRRNHMLLILLYECAARVSEITALTLGDLSLPKPAHLTLTGKGDKSRVVPLGDKTVEHLKVYLAEFHPRRAALPATRPLFNSLHHGEPTRLSEDSVAAILKKAGDIARTTCPAIPARLNCHLFRKTKAMDLYKHGIPLPIIMQLLGHESANTTSAFYAFATLDMMRDAMNAATPGITPATVEWLSEENLQKLYTLR</sequence>
<evidence type="ECO:0000256" key="2">
    <source>
        <dbReference type="ARBA" id="ARBA00023125"/>
    </source>
</evidence>
<comment type="caution">
    <text evidence="7">The sequence shown here is derived from an EMBL/GenBank/DDBJ whole genome shotgun (WGS) entry which is preliminary data.</text>
</comment>
<reference evidence="8" key="1">
    <citation type="journal article" date="2019" name="Int. J. Syst. Evol. Microbiol.">
        <title>The Global Catalogue of Microorganisms (GCM) 10K type strain sequencing project: providing services to taxonomists for standard genome sequencing and annotation.</title>
        <authorList>
            <consortium name="The Broad Institute Genomics Platform"/>
            <consortium name="The Broad Institute Genome Sequencing Center for Infectious Disease"/>
            <person name="Wu L."/>
            <person name="Ma J."/>
        </authorList>
    </citation>
    <scope>NUCLEOTIDE SEQUENCE [LARGE SCALE GENOMIC DNA]</scope>
    <source>
        <strain evidence="8">JCM 18952</strain>
    </source>
</reference>
<evidence type="ECO:0000256" key="3">
    <source>
        <dbReference type="ARBA" id="ARBA00023172"/>
    </source>
</evidence>
<organism evidence="7 8">
    <name type="scientific">Paeniglutamicibacter antarcticus</name>
    <dbReference type="NCBI Taxonomy" id="494023"/>
    <lineage>
        <taxon>Bacteria</taxon>
        <taxon>Bacillati</taxon>
        <taxon>Actinomycetota</taxon>
        <taxon>Actinomycetes</taxon>
        <taxon>Micrococcales</taxon>
        <taxon>Micrococcaceae</taxon>
        <taxon>Paeniglutamicibacter</taxon>
    </lineage>
</organism>
<dbReference type="EMBL" id="BAABLK010000007">
    <property type="protein sequence ID" value="GAA5225910.1"/>
    <property type="molecule type" value="Genomic_DNA"/>
</dbReference>
<dbReference type="InterPro" id="IPR002104">
    <property type="entry name" value="Integrase_catalytic"/>
</dbReference>
<dbReference type="RefSeq" id="WP_210100190.1">
    <property type="nucleotide sequence ID" value="NZ_BAABLK010000007.1"/>
</dbReference>
<evidence type="ECO:0000256" key="1">
    <source>
        <dbReference type="ARBA" id="ARBA00022908"/>
    </source>
</evidence>
<dbReference type="InterPro" id="IPR044068">
    <property type="entry name" value="CB"/>
</dbReference>
<dbReference type="InterPro" id="IPR011010">
    <property type="entry name" value="DNA_brk_join_enz"/>
</dbReference>
<evidence type="ECO:0000313" key="7">
    <source>
        <dbReference type="EMBL" id="GAA5225910.1"/>
    </source>
</evidence>
<keyword evidence="8" id="KW-1185">Reference proteome</keyword>
<dbReference type="PANTHER" id="PTHR30349">
    <property type="entry name" value="PHAGE INTEGRASE-RELATED"/>
    <property type="match status" value="1"/>
</dbReference>
<keyword evidence="1" id="KW-0229">DNA integration</keyword>
<evidence type="ECO:0000259" key="5">
    <source>
        <dbReference type="PROSITE" id="PS51898"/>
    </source>
</evidence>
<feature type="domain" description="Tyr recombinase" evidence="5">
    <location>
        <begin position="127"/>
        <end position="320"/>
    </location>
</feature>
<evidence type="ECO:0000256" key="4">
    <source>
        <dbReference type="PROSITE-ProRule" id="PRU01248"/>
    </source>
</evidence>
<dbReference type="PROSITE" id="PS51898">
    <property type="entry name" value="TYR_RECOMBINASE"/>
    <property type="match status" value="1"/>
</dbReference>
<dbReference type="PANTHER" id="PTHR30349:SF81">
    <property type="entry name" value="TYROSINE RECOMBINASE XERC"/>
    <property type="match status" value="1"/>
</dbReference>
<dbReference type="InterPro" id="IPR010998">
    <property type="entry name" value="Integrase_recombinase_N"/>
</dbReference>
<feature type="domain" description="Core-binding (CB)" evidence="6">
    <location>
        <begin position="10"/>
        <end position="103"/>
    </location>
</feature>
<dbReference type="SUPFAM" id="SSF56349">
    <property type="entry name" value="DNA breaking-rejoining enzymes"/>
    <property type="match status" value="1"/>
</dbReference>
<gene>
    <name evidence="7" type="ORF">GCM10025778_04400</name>
</gene>
<dbReference type="Gene3D" id="1.10.443.10">
    <property type="entry name" value="Intergrase catalytic core"/>
    <property type="match status" value="1"/>
</dbReference>
<dbReference type="Pfam" id="PF00589">
    <property type="entry name" value="Phage_integrase"/>
    <property type="match status" value="1"/>
</dbReference>
<dbReference type="InterPro" id="IPR004107">
    <property type="entry name" value="Integrase_SAM-like_N"/>
</dbReference>
<dbReference type="Proteomes" id="UP001501257">
    <property type="component" value="Unassembled WGS sequence"/>
</dbReference>